<gene>
    <name evidence="1" type="ORF">AJ78_02377</name>
</gene>
<evidence type="ECO:0000313" key="1">
    <source>
        <dbReference type="EMBL" id="OJD17564.1"/>
    </source>
</evidence>
<feature type="non-terminal residue" evidence="1">
    <location>
        <position position="120"/>
    </location>
</feature>
<organism evidence="1 2">
    <name type="scientific">Emergomyces pasteurianus Ep9510</name>
    <dbReference type="NCBI Taxonomy" id="1447872"/>
    <lineage>
        <taxon>Eukaryota</taxon>
        <taxon>Fungi</taxon>
        <taxon>Dikarya</taxon>
        <taxon>Ascomycota</taxon>
        <taxon>Pezizomycotina</taxon>
        <taxon>Eurotiomycetes</taxon>
        <taxon>Eurotiomycetidae</taxon>
        <taxon>Onygenales</taxon>
        <taxon>Ajellomycetaceae</taxon>
        <taxon>Emergomyces</taxon>
    </lineage>
</organism>
<sequence length="120" mass="14478">MVVVSRKPPVERGSAYWMAMINKVSQPKKPAFEESTKRILEVIKRSFTKFVQLLEPSDLHYWLKNLTMNVIECFLRWYLDIHNVQSLTGFLVKVRFWRIYYCVELNTGFFLYNLKRQTKH</sequence>
<comment type="caution">
    <text evidence="1">The sequence shown here is derived from an EMBL/GenBank/DDBJ whole genome shotgun (WGS) entry which is preliminary data.</text>
</comment>
<dbReference type="AlphaFoldDB" id="A0A1J9QNW8"/>
<evidence type="ECO:0000313" key="2">
    <source>
        <dbReference type="Proteomes" id="UP000182235"/>
    </source>
</evidence>
<protein>
    <submittedName>
        <fullName evidence="1">Uncharacterized protein</fullName>
    </submittedName>
</protein>
<dbReference type="STRING" id="1447872.A0A1J9QNW8"/>
<proteinExistence type="predicted"/>
<dbReference type="VEuPathDB" id="FungiDB:AJ78_02377"/>
<dbReference type="Proteomes" id="UP000182235">
    <property type="component" value="Unassembled WGS sequence"/>
</dbReference>
<keyword evidence="2" id="KW-1185">Reference proteome</keyword>
<reference evidence="1 2" key="1">
    <citation type="submission" date="2015-07" db="EMBL/GenBank/DDBJ databases">
        <title>Emmonsia species relationships and genome sequence.</title>
        <authorList>
            <consortium name="The Broad Institute Genomics Platform"/>
            <person name="Cuomo C.A."/>
            <person name="Munoz J.F."/>
            <person name="Imamovic A."/>
            <person name="Priest M.E."/>
            <person name="Young S."/>
            <person name="Clay O.K."/>
            <person name="McEwen J.G."/>
        </authorList>
    </citation>
    <scope>NUCLEOTIDE SEQUENCE [LARGE SCALE GENOMIC DNA]</scope>
    <source>
        <strain evidence="1 2">UAMH 9510</strain>
    </source>
</reference>
<dbReference type="EMBL" id="LGRN01000063">
    <property type="protein sequence ID" value="OJD17564.1"/>
    <property type="molecule type" value="Genomic_DNA"/>
</dbReference>
<dbReference type="OrthoDB" id="4183762at2759"/>
<accession>A0A1J9QNW8</accession>
<name>A0A1J9QNW8_9EURO</name>